<proteinExistence type="predicted"/>
<dbReference type="AlphaFoldDB" id="A0AAN8LEB5"/>
<gene>
    <name evidence="1" type="ORF">J4Q44_G00219700</name>
</gene>
<reference evidence="1 2" key="1">
    <citation type="submission" date="2021-04" db="EMBL/GenBank/DDBJ databases">
        <authorList>
            <person name="De Guttry C."/>
            <person name="Zahm M."/>
            <person name="Klopp C."/>
            <person name="Cabau C."/>
            <person name="Louis A."/>
            <person name="Berthelot C."/>
            <person name="Parey E."/>
            <person name="Roest Crollius H."/>
            <person name="Montfort J."/>
            <person name="Robinson-Rechavi M."/>
            <person name="Bucao C."/>
            <person name="Bouchez O."/>
            <person name="Gislard M."/>
            <person name="Lluch J."/>
            <person name="Milhes M."/>
            <person name="Lampietro C."/>
            <person name="Lopez Roques C."/>
            <person name="Donnadieu C."/>
            <person name="Braasch I."/>
            <person name="Desvignes T."/>
            <person name="Postlethwait J."/>
            <person name="Bobe J."/>
            <person name="Wedekind C."/>
            <person name="Guiguen Y."/>
        </authorList>
    </citation>
    <scope>NUCLEOTIDE SEQUENCE [LARGE SCALE GENOMIC DNA]</scope>
    <source>
        <strain evidence="1">Cs_M1</strain>
        <tissue evidence="1">Blood</tissue>
    </source>
</reference>
<organism evidence="1 2">
    <name type="scientific">Coregonus suidteri</name>
    <dbReference type="NCBI Taxonomy" id="861788"/>
    <lineage>
        <taxon>Eukaryota</taxon>
        <taxon>Metazoa</taxon>
        <taxon>Chordata</taxon>
        <taxon>Craniata</taxon>
        <taxon>Vertebrata</taxon>
        <taxon>Euteleostomi</taxon>
        <taxon>Actinopterygii</taxon>
        <taxon>Neopterygii</taxon>
        <taxon>Teleostei</taxon>
        <taxon>Protacanthopterygii</taxon>
        <taxon>Salmoniformes</taxon>
        <taxon>Salmonidae</taxon>
        <taxon>Coregoninae</taxon>
        <taxon>Coregonus</taxon>
    </lineage>
</organism>
<evidence type="ECO:0000313" key="2">
    <source>
        <dbReference type="Proteomes" id="UP001356427"/>
    </source>
</evidence>
<keyword evidence="2" id="KW-1185">Reference proteome</keyword>
<dbReference type="EMBL" id="JAGTTL010000020">
    <property type="protein sequence ID" value="KAK6306822.1"/>
    <property type="molecule type" value="Genomic_DNA"/>
</dbReference>
<name>A0AAN8LEB5_9TELE</name>
<evidence type="ECO:0000313" key="1">
    <source>
        <dbReference type="EMBL" id="KAK6306822.1"/>
    </source>
</evidence>
<sequence>MIRGYYGGVRVGGGLGSVNLPLDPRVGKGMMIFDLYIGEPSLRSVWIGREKG</sequence>
<comment type="caution">
    <text evidence="1">The sequence shown here is derived from an EMBL/GenBank/DDBJ whole genome shotgun (WGS) entry which is preliminary data.</text>
</comment>
<accession>A0AAN8LEB5</accession>
<protein>
    <submittedName>
        <fullName evidence="1">Uncharacterized protein</fullName>
    </submittedName>
</protein>
<dbReference type="Proteomes" id="UP001356427">
    <property type="component" value="Unassembled WGS sequence"/>
</dbReference>